<keyword evidence="1 6" id="KW-0597">Phosphoprotein</keyword>
<protein>
    <submittedName>
        <fullName evidence="10">DNA-binding response regulator</fullName>
    </submittedName>
</protein>
<evidence type="ECO:0000313" key="11">
    <source>
        <dbReference type="Proteomes" id="UP000614811"/>
    </source>
</evidence>
<proteinExistence type="predicted"/>
<evidence type="ECO:0000256" key="5">
    <source>
        <dbReference type="ARBA" id="ARBA00023163"/>
    </source>
</evidence>
<dbReference type="Proteomes" id="UP000614811">
    <property type="component" value="Unassembled WGS sequence"/>
</dbReference>
<keyword evidence="4 7" id="KW-0238">DNA-binding</keyword>
<reference evidence="10" key="2">
    <citation type="submission" date="2020-09" db="EMBL/GenBank/DDBJ databases">
        <authorList>
            <person name="Sun Q."/>
            <person name="Kim S."/>
        </authorList>
    </citation>
    <scope>NUCLEOTIDE SEQUENCE</scope>
    <source>
        <strain evidence="10">KCTC 12711</strain>
    </source>
</reference>
<dbReference type="InterPro" id="IPR011006">
    <property type="entry name" value="CheY-like_superfamily"/>
</dbReference>
<dbReference type="SUPFAM" id="SSF52172">
    <property type="entry name" value="CheY-like"/>
    <property type="match status" value="1"/>
</dbReference>
<organism evidence="10 11">
    <name type="scientific">Arenicella chitinivorans</name>
    <dbReference type="NCBI Taxonomy" id="1329800"/>
    <lineage>
        <taxon>Bacteria</taxon>
        <taxon>Pseudomonadati</taxon>
        <taxon>Pseudomonadota</taxon>
        <taxon>Gammaproteobacteria</taxon>
        <taxon>Arenicellales</taxon>
        <taxon>Arenicellaceae</taxon>
        <taxon>Arenicella</taxon>
    </lineage>
</organism>
<dbReference type="Gene3D" id="1.10.10.10">
    <property type="entry name" value="Winged helix-like DNA-binding domain superfamily/Winged helix DNA-binding domain"/>
    <property type="match status" value="1"/>
</dbReference>
<dbReference type="Pfam" id="PF00486">
    <property type="entry name" value="Trans_reg_C"/>
    <property type="match status" value="1"/>
</dbReference>
<dbReference type="GO" id="GO:0000156">
    <property type="term" value="F:phosphorelay response regulator activity"/>
    <property type="evidence" value="ECO:0007669"/>
    <property type="project" value="TreeGrafter"/>
</dbReference>
<dbReference type="CDD" id="cd00383">
    <property type="entry name" value="trans_reg_C"/>
    <property type="match status" value="1"/>
</dbReference>
<dbReference type="PROSITE" id="PS51755">
    <property type="entry name" value="OMPR_PHOB"/>
    <property type="match status" value="1"/>
</dbReference>
<dbReference type="Pfam" id="PF00072">
    <property type="entry name" value="Response_reg"/>
    <property type="match status" value="1"/>
</dbReference>
<comment type="caution">
    <text evidence="10">The sequence shown here is derived from an EMBL/GenBank/DDBJ whole genome shotgun (WGS) entry which is preliminary data.</text>
</comment>
<feature type="DNA-binding region" description="OmpR/PhoB-type" evidence="7">
    <location>
        <begin position="132"/>
        <end position="230"/>
    </location>
</feature>
<dbReference type="RefSeq" id="WP_189398572.1">
    <property type="nucleotide sequence ID" value="NZ_BMXA01000001.1"/>
</dbReference>
<name>A0A918VIP5_9GAMM</name>
<dbReference type="InterPro" id="IPR001867">
    <property type="entry name" value="OmpR/PhoB-type_DNA-bd"/>
</dbReference>
<dbReference type="AlphaFoldDB" id="A0A918VIP5"/>
<evidence type="ECO:0000256" key="2">
    <source>
        <dbReference type="ARBA" id="ARBA00023012"/>
    </source>
</evidence>
<dbReference type="GO" id="GO:0032993">
    <property type="term" value="C:protein-DNA complex"/>
    <property type="evidence" value="ECO:0007669"/>
    <property type="project" value="TreeGrafter"/>
</dbReference>
<accession>A0A918VIP5</accession>
<dbReference type="PROSITE" id="PS50110">
    <property type="entry name" value="RESPONSE_REGULATORY"/>
    <property type="match status" value="1"/>
</dbReference>
<evidence type="ECO:0000259" key="8">
    <source>
        <dbReference type="PROSITE" id="PS50110"/>
    </source>
</evidence>
<feature type="domain" description="Response regulatory" evidence="8">
    <location>
        <begin position="9"/>
        <end position="124"/>
    </location>
</feature>
<evidence type="ECO:0000256" key="4">
    <source>
        <dbReference type="ARBA" id="ARBA00023125"/>
    </source>
</evidence>
<evidence type="ECO:0000259" key="9">
    <source>
        <dbReference type="PROSITE" id="PS51755"/>
    </source>
</evidence>
<dbReference type="InterPro" id="IPR039420">
    <property type="entry name" value="WalR-like"/>
</dbReference>
<dbReference type="InterPro" id="IPR016032">
    <property type="entry name" value="Sig_transdc_resp-reg_C-effctor"/>
</dbReference>
<dbReference type="GO" id="GO:0000976">
    <property type="term" value="F:transcription cis-regulatory region binding"/>
    <property type="evidence" value="ECO:0007669"/>
    <property type="project" value="TreeGrafter"/>
</dbReference>
<keyword evidence="5" id="KW-0804">Transcription</keyword>
<dbReference type="SUPFAM" id="SSF46894">
    <property type="entry name" value="C-terminal effector domain of the bipartite response regulators"/>
    <property type="match status" value="1"/>
</dbReference>
<keyword evidence="11" id="KW-1185">Reference proteome</keyword>
<dbReference type="PANTHER" id="PTHR48111:SF22">
    <property type="entry name" value="REGULATOR OF RPOS"/>
    <property type="match status" value="1"/>
</dbReference>
<dbReference type="EMBL" id="BMXA01000001">
    <property type="protein sequence ID" value="GHA00509.1"/>
    <property type="molecule type" value="Genomic_DNA"/>
</dbReference>
<evidence type="ECO:0000256" key="1">
    <source>
        <dbReference type="ARBA" id="ARBA00022553"/>
    </source>
</evidence>
<evidence type="ECO:0000313" key="10">
    <source>
        <dbReference type="EMBL" id="GHA00509.1"/>
    </source>
</evidence>
<dbReference type="SMART" id="SM00862">
    <property type="entry name" value="Trans_reg_C"/>
    <property type="match status" value="1"/>
</dbReference>
<dbReference type="InterPro" id="IPR036388">
    <property type="entry name" value="WH-like_DNA-bd_sf"/>
</dbReference>
<evidence type="ECO:0000256" key="6">
    <source>
        <dbReference type="PROSITE-ProRule" id="PRU00169"/>
    </source>
</evidence>
<dbReference type="PANTHER" id="PTHR48111">
    <property type="entry name" value="REGULATOR OF RPOS"/>
    <property type="match status" value="1"/>
</dbReference>
<sequence length="235" mass="26560">MVKFNGRIRLLVIEDHTALSQNLSEFFGEKRYIIDFAADGLTALHLLATNHYDVVALDLGLPGIGGIEICRRIREDLKSTVPVIIMTAKGEMRSKEEGFKVGADDYLVKPFQLRELQLRIEALHRRSTGAETTEIRADSVQLNLGTLEVSIDGKNPTALSGMGAQIFEIIVRAHPNFVPYKELSEKLWAEREVDVNVLRTHVYSLRKRLQQHFGVNLIKTLHGRGYRLHPPLPND</sequence>
<evidence type="ECO:0000256" key="7">
    <source>
        <dbReference type="PROSITE-ProRule" id="PRU01091"/>
    </source>
</evidence>
<keyword evidence="2" id="KW-0902">Two-component regulatory system</keyword>
<gene>
    <name evidence="10" type="primary">colR</name>
    <name evidence="10" type="ORF">GCM10008090_06650</name>
</gene>
<feature type="domain" description="OmpR/PhoB-type" evidence="9">
    <location>
        <begin position="132"/>
        <end position="230"/>
    </location>
</feature>
<dbReference type="GO" id="GO:0006355">
    <property type="term" value="P:regulation of DNA-templated transcription"/>
    <property type="evidence" value="ECO:0007669"/>
    <property type="project" value="InterPro"/>
</dbReference>
<evidence type="ECO:0000256" key="3">
    <source>
        <dbReference type="ARBA" id="ARBA00023015"/>
    </source>
</evidence>
<feature type="modified residue" description="4-aspartylphosphate" evidence="6">
    <location>
        <position position="58"/>
    </location>
</feature>
<dbReference type="InterPro" id="IPR001789">
    <property type="entry name" value="Sig_transdc_resp-reg_receiver"/>
</dbReference>
<keyword evidence="3" id="KW-0805">Transcription regulation</keyword>
<dbReference type="Gene3D" id="3.40.50.2300">
    <property type="match status" value="1"/>
</dbReference>
<reference evidence="10" key="1">
    <citation type="journal article" date="2014" name="Int. J. Syst. Evol. Microbiol.">
        <title>Complete genome sequence of Corynebacterium casei LMG S-19264T (=DSM 44701T), isolated from a smear-ripened cheese.</title>
        <authorList>
            <consortium name="US DOE Joint Genome Institute (JGI-PGF)"/>
            <person name="Walter F."/>
            <person name="Albersmeier A."/>
            <person name="Kalinowski J."/>
            <person name="Ruckert C."/>
        </authorList>
    </citation>
    <scope>NUCLEOTIDE SEQUENCE</scope>
    <source>
        <strain evidence="10">KCTC 12711</strain>
    </source>
</reference>
<dbReference type="GO" id="GO:0005829">
    <property type="term" value="C:cytosol"/>
    <property type="evidence" value="ECO:0007669"/>
    <property type="project" value="TreeGrafter"/>
</dbReference>
<dbReference type="SMART" id="SM00448">
    <property type="entry name" value="REC"/>
    <property type="match status" value="1"/>
</dbReference>